<name>A0A8C7FJ07_ONCKI</name>
<sequence>MATFSKTWTLYRDLVKIGLLSFTSITLIIISKVPDRGGFPPSTAISINLITACFSRSKAFCSTNSAVTLCSSLCTSREKYSFGLRL</sequence>
<protein>
    <submittedName>
        <fullName evidence="1">Uncharacterized protein</fullName>
    </submittedName>
</protein>
<accession>A0A8C7FJ07</accession>
<dbReference type="Proteomes" id="UP000694557">
    <property type="component" value="Unassembled WGS sequence"/>
</dbReference>
<reference evidence="1" key="2">
    <citation type="submission" date="2025-09" db="UniProtKB">
        <authorList>
            <consortium name="Ensembl"/>
        </authorList>
    </citation>
    <scope>IDENTIFICATION</scope>
</reference>
<proteinExistence type="predicted"/>
<dbReference type="AlphaFoldDB" id="A0A8C7FJ07"/>
<reference evidence="1" key="1">
    <citation type="submission" date="2025-08" db="UniProtKB">
        <authorList>
            <consortium name="Ensembl"/>
        </authorList>
    </citation>
    <scope>IDENTIFICATION</scope>
</reference>
<organism evidence="1 2">
    <name type="scientific">Oncorhynchus kisutch</name>
    <name type="common">Coho salmon</name>
    <name type="synonym">Salmo kisutch</name>
    <dbReference type="NCBI Taxonomy" id="8019"/>
    <lineage>
        <taxon>Eukaryota</taxon>
        <taxon>Metazoa</taxon>
        <taxon>Chordata</taxon>
        <taxon>Craniata</taxon>
        <taxon>Vertebrata</taxon>
        <taxon>Euteleostomi</taxon>
        <taxon>Actinopterygii</taxon>
        <taxon>Neopterygii</taxon>
        <taxon>Teleostei</taxon>
        <taxon>Protacanthopterygii</taxon>
        <taxon>Salmoniformes</taxon>
        <taxon>Salmonidae</taxon>
        <taxon>Salmoninae</taxon>
        <taxon>Oncorhynchus</taxon>
    </lineage>
</organism>
<dbReference type="GeneTree" id="ENSGT01150000287059"/>
<keyword evidence="2" id="KW-1185">Reference proteome</keyword>
<evidence type="ECO:0000313" key="1">
    <source>
        <dbReference type="Ensembl" id="ENSOKIP00005028723.1"/>
    </source>
</evidence>
<evidence type="ECO:0000313" key="2">
    <source>
        <dbReference type="Proteomes" id="UP000694557"/>
    </source>
</evidence>
<dbReference type="Ensembl" id="ENSOKIT00005030390.1">
    <property type="protein sequence ID" value="ENSOKIP00005028723.1"/>
    <property type="gene ID" value="ENSOKIG00005012426.1"/>
</dbReference>